<proteinExistence type="predicted"/>
<reference evidence="1 2" key="1">
    <citation type="submission" date="2023-07" db="EMBL/GenBank/DDBJ databases">
        <authorList>
            <person name="Peeters C."/>
        </authorList>
    </citation>
    <scope>NUCLEOTIDE SEQUENCE [LARGE SCALE GENOMIC DNA]</scope>
    <source>
        <strain evidence="1 2">LMG 18096</strain>
    </source>
</reference>
<protein>
    <recommendedName>
        <fullName evidence="3">Integrase</fullName>
    </recommendedName>
</protein>
<gene>
    <name evidence="1" type="ORF">LMG18096_02318</name>
</gene>
<dbReference type="AlphaFoldDB" id="A0ABC8QF74"/>
<dbReference type="Proteomes" id="UP001189663">
    <property type="component" value="Unassembled WGS sequence"/>
</dbReference>
<evidence type="ECO:0000313" key="1">
    <source>
        <dbReference type="EMBL" id="CAJ0789918.1"/>
    </source>
</evidence>
<evidence type="ECO:0000313" key="2">
    <source>
        <dbReference type="Proteomes" id="UP001189663"/>
    </source>
</evidence>
<dbReference type="EMBL" id="CATZAT010000004">
    <property type="protein sequence ID" value="CAJ0789918.1"/>
    <property type="molecule type" value="Genomic_DNA"/>
</dbReference>
<organism evidence="1 2">
    <name type="scientific">Ralstonia holmesii</name>
    <dbReference type="NCBI Taxonomy" id="3058602"/>
    <lineage>
        <taxon>Bacteria</taxon>
        <taxon>Pseudomonadati</taxon>
        <taxon>Pseudomonadota</taxon>
        <taxon>Betaproteobacteria</taxon>
        <taxon>Burkholderiales</taxon>
        <taxon>Burkholderiaceae</taxon>
        <taxon>Ralstonia</taxon>
    </lineage>
</organism>
<comment type="caution">
    <text evidence="1">The sequence shown here is derived from an EMBL/GenBank/DDBJ whole genome shotgun (WGS) entry which is preliminary data.</text>
</comment>
<evidence type="ECO:0008006" key="3">
    <source>
        <dbReference type="Google" id="ProtNLM"/>
    </source>
</evidence>
<keyword evidence="2" id="KW-1185">Reference proteome</keyword>
<sequence length="687" mass="75955">MRAGLAAASTTGIGGGVVSAPVLHFTPRAELEPLANLEAFVALCRGSAVLGAKEQFEKNSWEIGYLKGQNKVNRVVFSSLEASRENKPEPSLPLPFLDFAKAAIVYLHDKRPVTSQAPRVAALRCLEAALRESGKGSRPTAVDEMVLDSAVEFAQQKVSPSVAYRTAGQLEYIAEFMRTKGFIRLRQRWAHGLSKPQEGGSRISKEALTARQEKLPSAATLRALGAIFHEAMEPSDVMVSSVTALMLCAPERINEVIRLRRNCLVEGDGEYRGKLGLRWSGSKGAEDTTKWLPTEMVSIARKAVANIIKVTTPAQKLAAWYSASPTKLYLHEDAVHLRDKRVLTSAEIGLILWGDETASTVANYWAKSTAKLPAQSLGEHRIGYLFEDVERAVVAMLPETFPYVPGAPGLRCSDSMAVMRTNEMHSAKATYLCMFSCVDYGVITNHFGAREGRISIFKRFGYTEDDGSPIELRSHSLRHYLNMLAQMGGLSSTEIAIFSGRKDVRQNRAYDHMSSDEVQAPISQALKEGFTSELEPVFSAKRELVTRTEFKGLGLTAAHTTQYGWCAHDFASEPCQMYRDCINCEEQECIKGEAQKEANLRMLKSETEYLLKQAREALSEEEYGADTWVKHQTLTLERVTALLSILEDPAVPVGTRIRLDVSNAPLITRDNVHPVRFSPPARRKALV</sequence>
<name>A0ABC8QF74_9RALS</name>
<accession>A0ABC8QF74</accession>